<name>A0ABV8PKL0_9FLAO</name>
<accession>A0ABV8PKL0</accession>
<protein>
    <submittedName>
        <fullName evidence="3">NAD-dependent epimerase/dehydratase family protein</fullName>
    </submittedName>
</protein>
<keyword evidence="1" id="KW-1133">Transmembrane helix</keyword>
<dbReference type="RefSeq" id="WP_379763131.1">
    <property type="nucleotide sequence ID" value="NZ_JBHSCL010000004.1"/>
</dbReference>
<keyword evidence="4" id="KW-1185">Reference proteome</keyword>
<evidence type="ECO:0000313" key="3">
    <source>
        <dbReference type="EMBL" id="MFC4219770.1"/>
    </source>
</evidence>
<sequence>MQRRFFLEQVGWGLSTILVPSILGCTRAKPKSKKLLVLGGTVFLGPAIVNAGIKAGFDITLFNRGISNPYLFPNVRLIKGDRTIGQKAYKDLINEDWDFVIDVWPEESYMVDDATNALKSYCKHYTFISSIAVYDHFQTVGLDENSKVFEPRSDKSKWEYYEEKVHAERLVRKRFPDSHTILRPGPIKGWRDSEMDLAYWLTRIKKGGKVLAPGNGNDPIQFIDVTDVGNFAIKCIARGLKGTYNTTGPRQKLIWKHFLEQCRNHYNPNAELVWVDETFLRQKGVQSMRDLPLWAPLSEDPGFMQISNAKAVAHGLEFTNIHKTFNDTMEWVEQTFKNKSENVDLFTNAISFEAEKEILNEYILFKKGQ</sequence>
<comment type="caution">
    <text evidence="3">The sequence shown here is derived from an EMBL/GenBank/DDBJ whole genome shotgun (WGS) entry which is preliminary data.</text>
</comment>
<proteinExistence type="predicted"/>
<dbReference type="InterPro" id="IPR036291">
    <property type="entry name" value="NAD(P)-bd_dom_sf"/>
</dbReference>
<keyword evidence="1" id="KW-0472">Membrane</keyword>
<dbReference type="PANTHER" id="PTHR12126">
    <property type="entry name" value="NADH-UBIQUINONE OXIDOREDUCTASE 39 KDA SUBUNIT-RELATED"/>
    <property type="match status" value="1"/>
</dbReference>
<organism evidence="3 4">
    <name type="scientific">Flagellimonas marina</name>
    <dbReference type="NCBI Taxonomy" id="1775168"/>
    <lineage>
        <taxon>Bacteria</taxon>
        <taxon>Pseudomonadati</taxon>
        <taxon>Bacteroidota</taxon>
        <taxon>Flavobacteriia</taxon>
        <taxon>Flavobacteriales</taxon>
        <taxon>Flavobacteriaceae</taxon>
        <taxon>Flagellimonas</taxon>
    </lineage>
</organism>
<feature type="transmembrane region" description="Helical" evidence="1">
    <location>
        <begin position="35"/>
        <end position="53"/>
    </location>
</feature>
<dbReference type="PROSITE" id="PS51257">
    <property type="entry name" value="PROKAR_LIPOPROTEIN"/>
    <property type="match status" value="1"/>
</dbReference>
<keyword evidence="1" id="KW-0812">Transmembrane</keyword>
<evidence type="ECO:0000256" key="1">
    <source>
        <dbReference type="SAM" id="Phobius"/>
    </source>
</evidence>
<gene>
    <name evidence="3" type="ORF">ACFOWS_06490</name>
</gene>
<dbReference type="Pfam" id="PF01370">
    <property type="entry name" value="Epimerase"/>
    <property type="match status" value="1"/>
</dbReference>
<reference evidence="4" key="1">
    <citation type="journal article" date="2019" name="Int. J. Syst. Evol. Microbiol.">
        <title>The Global Catalogue of Microorganisms (GCM) 10K type strain sequencing project: providing services to taxonomists for standard genome sequencing and annotation.</title>
        <authorList>
            <consortium name="The Broad Institute Genomics Platform"/>
            <consortium name="The Broad Institute Genome Sequencing Center for Infectious Disease"/>
            <person name="Wu L."/>
            <person name="Ma J."/>
        </authorList>
    </citation>
    <scope>NUCLEOTIDE SEQUENCE [LARGE SCALE GENOMIC DNA]</scope>
    <source>
        <strain evidence="4">CGMCC 1.15774</strain>
    </source>
</reference>
<dbReference type="InterPro" id="IPR051207">
    <property type="entry name" value="ComplexI_NDUFA9_subunit"/>
</dbReference>
<evidence type="ECO:0000259" key="2">
    <source>
        <dbReference type="Pfam" id="PF01370"/>
    </source>
</evidence>
<dbReference type="InterPro" id="IPR001509">
    <property type="entry name" value="Epimerase_deHydtase"/>
</dbReference>
<dbReference type="Proteomes" id="UP001595841">
    <property type="component" value="Unassembled WGS sequence"/>
</dbReference>
<dbReference type="PANTHER" id="PTHR12126:SF11">
    <property type="entry name" value="NADH DEHYDROGENASE [UBIQUINONE] 1 ALPHA SUBCOMPLEX SUBUNIT 9, MITOCHONDRIAL"/>
    <property type="match status" value="1"/>
</dbReference>
<evidence type="ECO:0000313" key="4">
    <source>
        <dbReference type="Proteomes" id="UP001595841"/>
    </source>
</evidence>
<dbReference type="Gene3D" id="3.40.50.720">
    <property type="entry name" value="NAD(P)-binding Rossmann-like Domain"/>
    <property type="match status" value="1"/>
</dbReference>
<dbReference type="EMBL" id="JBHSCL010000004">
    <property type="protein sequence ID" value="MFC4219770.1"/>
    <property type="molecule type" value="Genomic_DNA"/>
</dbReference>
<feature type="domain" description="NAD-dependent epimerase/dehydratase" evidence="2">
    <location>
        <begin position="36"/>
        <end position="239"/>
    </location>
</feature>
<dbReference type="SUPFAM" id="SSF51735">
    <property type="entry name" value="NAD(P)-binding Rossmann-fold domains"/>
    <property type="match status" value="1"/>
</dbReference>